<organism evidence="6 7">
    <name type="scientific">Virgibacillus indicus</name>
    <dbReference type="NCBI Taxonomy" id="2024554"/>
    <lineage>
        <taxon>Bacteria</taxon>
        <taxon>Bacillati</taxon>
        <taxon>Bacillota</taxon>
        <taxon>Bacilli</taxon>
        <taxon>Bacillales</taxon>
        <taxon>Bacillaceae</taxon>
        <taxon>Virgibacillus</taxon>
    </lineage>
</organism>
<keyword evidence="5" id="KW-0119">Carbohydrate metabolism</keyword>
<evidence type="ECO:0000256" key="1">
    <source>
        <dbReference type="ARBA" id="ARBA00004761"/>
    </source>
</evidence>
<dbReference type="GO" id="GO:0016829">
    <property type="term" value="F:lyase activity"/>
    <property type="evidence" value="ECO:0007669"/>
    <property type="project" value="UniProtKB-KW"/>
</dbReference>
<dbReference type="InterPro" id="IPR013785">
    <property type="entry name" value="Aldolase_TIM"/>
</dbReference>
<evidence type="ECO:0000313" key="7">
    <source>
        <dbReference type="Proteomes" id="UP000216498"/>
    </source>
</evidence>
<comment type="similarity">
    <text evidence="2">Belongs to the KHG/KDPG aldolase family.</text>
</comment>
<proteinExistence type="inferred from homology"/>
<evidence type="ECO:0000256" key="3">
    <source>
        <dbReference type="ARBA" id="ARBA00011233"/>
    </source>
</evidence>
<dbReference type="PANTHER" id="PTHR30246:SF1">
    <property type="entry name" value="2-DEHYDRO-3-DEOXY-6-PHOSPHOGALACTONATE ALDOLASE-RELATED"/>
    <property type="match status" value="1"/>
</dbReference>
<evidence type="ECO:0000256" key="4">
    <source>
        <dbReference type="ARBA" id="ARBA00023239"/>
    </source>
</evidence>
<dbReference type="Proteomes" id="UP000216498">
    <property type="component" value="Unassembled WGS sequence"/>
</dbReference>
<dbReference type="Pfam" id="PF01081">
    <property type="entry name" value="Aldolase"/>
    <property type="match status" value="1"/>
</dbReference>
<evidence type="ECO:0000313" key="6">
    <source>
        <dbReference type="EMBL" id="OZU88266.1"/>
    </source>
</evidence>
<dbReference type="NCBIfam" id="TIGR01182">
    <property type="entry name" value="eda"/>
    <property type="match status" value="1"/>
</dbReference>
<sequence>MTPMEIILKEQLISIIRIENSSTIEQIVSSLYNGGIRVVEITMNTPGALDAIRKINELFPDMLVGAGTVLNAEAAEESIQAGAKFLLAPALSQSTIQAGSREGVPVIPGVMTPTEALTAYEYGSEMVKVFPARTLGTEYAKDLAGPLPFIKLMAVGGITLNNAQNYLESSWHSLGIGSELVNSKLVAEENFEEIENKARKFIEIREKINFLSS</sequence>
<comment type="subunit">
    <text evidence="3">Homotrimer.</text>
</comment>
<gene>
    <name evidence="6" type="ORF">CIL03_11470</name>
</gene>
<comment type="caution">
    <text evidence="6">The sequence shown here is derived from an EMBL/GenBank/DDBJ whole genome shotgun (WGS) entry which is preliminary data.</text>
</comment>
<comment type="pathway">
    <text evidence="1">Carbohydrate acid metabolism.</text>
</comment>
<dbReference type="Gene3D" id="3.20.20.70">
    <property type="entry name" value="Aldolase class I"/>
    <property type="match status" value="1"/>
</dbReference>
<evidence type="ECO:0000256" key="2">
    <source>
        <dbReference type="ARBA" id="ARBA00006906"/>
    </source>
</evidence>
<dbReference type="PANTHER" id="PTHR30246">
    <property type="entry name" value="2-KETO-3-DEOXY-6-PHOSPHOGLUCONATE ALDOLASE"/>
    <property type="match status" value="1"/>
</dbReference>
<evidence type="ECO:0000256" key="5">
    <source>
        <dbReference type="ARBA" id="ARBA00023277"/>
    </source>
</evidence>
<dbReference type="InterPro" id="IPR000887">
    <property type="entry name" value="Aldlse_KDPG_KHG"/>
</dbReference>
<keyword evidence="4" id="KW-0456">Lyase</keyword>
<dbReference type="OrthoDB" id="9802667at2"/>
<dbReference type="RefSeq" id="WP_094886005.1">
    <property type="nucleotide sequence ID" value="NZ_NPMS01000005.1"/>
</dbReference>
<dbReference type="AlphaFoldDB" id="A0A265NAE0"/>
<name>A0A265NAE0_9BACI</name>
<accession>A0A265NAE0</accession>
<protein>
    <submittedName>
        <fullName evidence="6">2-dehydro-3-deoxyphosphogluconate aldolase</fullName>
    </submittedName>
</protein>
<reference evidence="6 7" key="1">
    <citation type="submission" date="2017-08" db="EMBL/GenBank/DDBJ databases">
        <title>Virgibacillus indicus sp. nov. and Virgibacillus profoundi sp. nov, two moderately halophilic bacteria isolated from marine sediment by using the Microfluidic Streak Plate.</title>
        <authorList>
            <person name="Xu B."/>
            <person name="Hu B."/>
            <person name="Wang J."/>
            <person name="Zhu Y."/>
            <person name="Huang L."/>
            <person name="Du W."/>
            <person name="Huang Y."/>
        </authorList>
    </citation>
    <scope>NUCLEOTIDE SEQUENCE [LARGE SCALE GENOMIC DNA]</scope>
    <source>
        <strain evidence="6 7">IO3-P2-C2</strain>
    </source>
</reference>
<dbReference type="CDD" id="cd00452">
    <property type="entry name" value="KDPG_aldolase"/>
    <property type="match status" value="1"/>
</dbReference>
<dbReference type="SUPFAM" id="SSF51569">
    <property type="entry name" value="Aldolase"/>
    <property type="match status" value="1"/>
</dbReference>
<keyword evidence="7" id="KW-1185">Reference proteome</keyword>
<dbReference type="EMBL" id="NPMS01000005">
    <property type="protein sequence ID" value="OZU88266.1"/>
    <property type="molecule type" value="Genomic_DNA"/>
</dbReference>